<dbReference type="STRING" id="1520.LF65_04827"/>
<gene>
    <name evidence="13" type="ORF">CBEIBR21_02975</name>
    <name evidence="12" type="ORF">LF65_04827</name>
</gene>
<evidence type="ECO:0000256" key="6">
    <source>
        <dbReference type="ARBA" id="ARBA00022500"/>
    </source>
</evidence>
<keyword evidence="5" id="KW-1003">Cell membrane</keyword>
<evidence type="ECO:0000256" key="7">
    <source>
        <dbReference type="ARBA" id="ARBA00022779"/>
    </source>
</evidence>
<dbReference type="InterPro" id="IPR028976">
    <property type="entry name" value="CheC-like_sf"/>
</dbReference>
<keyword evidence="8" id="KW-0472">Membrane</keyword>
<keyword evidence="9" id="KW-0975">Bacterial flagellum</keyword>
<dbReference type="PANTHER" id="PTHR30034:SF6">
    <property type="entry name" value="YOP PROTEINS TRANSLOCATION PROTEIN Q"/>
    <property type="match status" value="1"/>
</dbReference>
<organism evidence="12 14">
    <name type="scientific">Clostridium beijerinckii</name>
    <name type="common">Clostridium MP</name>
    <dbReference type="NCBI Taxonomy" id="1520"/>
    <lineage>
        <taxon>Bacteria</taxon>
        <taxon>Bacillati</taxon>
        <taxon>Bacillota</taxon>
        <taxon>Clostridia</taxon>
        <taxon>Eubacteriales</taxon>
        <taxon>Clostridiaceae</taxon>
        <taxon>Clostridium</taxon>
    </lineage>
</organism>
<comment type="subcellular location">
    <subcellularLocation>
        <location evidence="1">Bacterial flagellum basal body</location>
    </subcellularLocation>
    <subcellularLocation>
        <location evidence="2">Cell membrane</location>
        <topology evidence="2">Peripheral membrane protein</topology>
    </subcellularLocation>
</comment>
<keyword evidence="12" id="KW-0282">Flagellum</keyword>
<dbReference type="RefSeq" id="WP_041899782.1">
    <property type="nucleotide sequence ID" value="NZ_CP010086.2"/>
</dbReference>
<dbReference type="NCBIfam" id="TIGR01397">
    <property type="entry name" value="fliM_switch"/>
    <property type="match status" value="1"/>
</dbReference>
<dbReference type="GO" id="GO:0009425">
    <property type="term" value="C:bacterial-type flagellum basal body"/>
    <property type="evidence" value="ECO:0007669"/>
    <property type="project" value="UniProtKB-SubCell"/>
</dbReference>
<evidence type="ECO:0000256" key="8">
    <source>
        <dbReference type="ARBA" id="ARBA00023136"/>
    </source>
</evidence>
<dbReference type="Pfam" id="PF02154">
    <property type="entry name" value="FliM"/>
    <property type="match status" value="1"/>
</dbReference>
<dbReference type="GO" id="GO:0071978">
    <property type="term" value="P:bacterial-type flagellum-dependent swarming motility"/>
    <property type="evidence" value="ECO:0007669"/>
    <property type="project" value="TreeGrafter"/>
</dbReference>
<comment type="similarity">
    <text evidence="3">Belongs to the FliM family.</text>
</comment>
<dbReference type="PIRSF" id="PIRSF002888">
    <property type="entry name" value="FliM"/>
    <property type="match status" value="1"/>
</dbReference>
<reference evidence="14" key="1">
    <citation type="submission" date="2014-12" db="EMBL/GenBank/DDBJ databases">
        <title>Genome sequence of Clostridium beijerinckii strain 59B.</title>
        <authorList>
            <person name="Little G.T."/>
            <person name="Minton N.P."/>
        </authorList>
    </citation>
    <scope>NUCLEOTIDE SEQUENCE [LARGE SCALE GENOMIC DNA]</scope>
    <source>
        <strain evidence="14">59B</strain>
    </source>
</reference>
<dbReference type="SUPFAM" id="SSF103039">
    <property type="entry name" value="CheC-like"/>
    <property type="match status" value="1"/>
</dbReference>
<dbReference type="Gene3D" id="3.40.1550.10">
    <property type="entry name" value="CheC-like"/>
    <property type="match status" value="1"/>
</dbReference>
<name>A0A0B5QKA0_CLOBE</name>
<evidence type="ECO:0000256" key="2">
    <source>
        <dbReference type="ARBA" id="ARBA00004202"/>
    </source>
</evidence>
<accession>A0A0B5QKA0</accession>
<evidence type="ECO:0000256" key="4">
    <source>
        <dbReference type="ARBA" id="ARBA00021898"/>
    </source>
</evidence>
<dbReference type="SUPFAM" id="SSF101801">
    <property type="entry name" value="Surface presentation of antigens (SPOA)"/>
    <property type="match status" value="1"/>
</dbReference>
<protein>
    <recommendedName>
        <fullName evidence="4 10">Flagellar motor switch protein FliM</fullName>
    </recommendedName>
</protein>
<evidence type="ECO:0000256" key="10">
    <source>
        <dbReference type="NCBIfam" id="TIGR01397"/>
    </source>
</evidence>
<keyword evidence="12" id="KW-0969">Cilium</keyword>
<dbReference type="InterPro" id="IPR001543">
    <property type="entry name" value="FliN-like_C"/>
</dbReference>
<evidence type="ECO:0000256" key="9">
    <source>
        <dbReference type="ARBA" id="ARBA00023143"/>
    </source>
</evidence>
<dbReference type="InterPro" id="IPR036429">
    <property type="entry name" value="SpoA-like_sf"/>
</dbReference>
<dbReference type="CDD" id="cd17908">
    <property type="entry name" value="FliM"/>
    <property type="match status" value="1"/>
</dbReference>
<dbReference type="OrthoDB" id="9806941at2"/>
<evidence type="ECO:0000313" key="12">
    <source>
        <dbReference type="EMBL" id="AJH01356.1"/>
    </source>
</evidence>
<dbReference type="GO" id="GO:0050918">
    <property type="term" value="P:positive chemotaxis"/>
    <property type="evidence" value="ECO:0007669"/>
    <property type="project" value="TreeGrafter"/>
</dbReference>
<feature type="domain" description="Flagellar motor switch protein FliN-like C-terminal" evidence="11">
    <location>
        <begin position="254"/>
        <end position="323"/>
    </location>
</feature>
<evidence type="ECO:0000259" key="11">
    <source>
        <dbReference type="Pfam" id="PF01052"/>
    </source>
</evidence>
<reference evidence="12" key="2">
    <citation type="submission" date="2016-02" db="EMBL/GenBank/DDBJ databases">
        <title>Genome sequence of Clostridium beijerinckii strain 59B.</title>
        <authorList>
            <person name="Little G.T."/>
            <person name="Minton N.P."/>
        </authorList>
    </citation>
    <scope>NUCLEOTIDE SEQUENCE</scope>
    <source>
        <strain evidence="12">NCIMB 14988</strain>
    </source>
</reference>
<evidence type="ECO:0000256" key="1">
    <source>
        <dbReference type="ARBA" id="ARBA00004117"/>
    </source>
</evidence>
<dbReference type="GO" id="GO:0005886">
    <property type="term" value="C:plasma membrane"/>
    <property type="evidence" value="ECO:0007669"/>
    <property type="project" value="UniProtKB-SubCell"/>
</dbReference>
<dbReference type="GO" id="GO:0003774">
    <property type="term" value="F:cytoskeletal motor activity"/>
    <property type="evidence" value="ECO:0007669"/>
    <property type="project" value="InterPro"/>
</dbReference>
<dbReference type="Proteomes" id="UP000190959">
    <property type="component" value="Unassembled WGS sequence"/>
</dbReference>
<keyword evidence="7" id="KW-0283">Flagellar rotation</keyword>
<evidence type="ECO:0000256" key="3">
    <source>
        <dbReference type="ARBA" id="ARBA00011049"/>
    </source>
</evidence>
<keyword evidence="12" id="KW-0966">Cell projection</keyword>
<evidence type="ECO:0000313" key="15">
    <source>
        <dbReference type="Proteomes" id="UP000190959"/>
    </source>
</evidence>
<reference evidence="13 15" key="3">
    <citation type="submission" date="2017-02" db="EMBL/GenBank/DDBJ databases">
        <title>Genome sequence of Clostridium beijerinckii Br21.</title>
        <authorList>
            <person name="Fonseca B.C."/>
            <person name="Guazzaroni M.E."/>
            <person name="Riano-Pachon D.M."/>
            <person name="Reginatto V."/>
        </authorList>
    </citation>
    <scope>NUCLEOTIDE SEQUENCE [LARGE SCALE GENOMIC DNA]</scope>
    <source>
        <strain evidence="13 15">Br21</strain>
    </source>
</reference>
<dbReference type="Gene3D" id="2.30.330.10">
    <property type="entry name" value="SpoA-like"/>
    <property type="match status" value="1"/>
</dbReference>
<dbReference type="Proteomes" id="UP000031866">
    <property type="component" value="Chromosome"/>
</dbReference>
<dbReference type="EMBL" id="CP010086">
    <property type="protein sequence ID" value="AJH01356.1"/>
    <property type="molecule type" value="Genomic_DNA"/>
</dbReference>
<dbReference type="EMBL" id="MWMH01000001">
    <property type="protein sequence ID" value="OOP75147.1"/>
    <property type="molecule type" value="Genomic_DNA"/>
</dbReference>
<evidence type="ECO:0000313" key="14">
    <source>
        <dbReference type="Proteomes" id="UP000031866"/>
    </source>
</evidence>
<dbReference type="PRINTS" id="PR00955">
    <property type="entry name" value="FLGMOTORFLIM"/>
</dbReference>
<proteinExistence type="inferred from homology"/>
<dbReference type="AlphaFoldDB" id="A0A0B5QKA0"/>
<sequence length="332" mass="37130">MADVLSQSEIDALLSALSTGEIESEDVGKDEEKHKVKLYDFRSPQKFSKEHIRTLELIHDNYARIISNYLTGQTRQNVKVKIESVEQITYEEFIHSVQNPTIITIFKMAPLSGTIIFETNPQFSLQVIDVLLGGKGNRKAETKEFTDIDKNIMRQVTTGMISNLKLAWDSVLEVEPEVEAIETNPAINQTLAPNDPVALITFSVEMNKRSTFINMCLPYLSVEKILDKLVVQYAFKNDNEASMAESREKLEKGINKVDVEIIAELGTANITVDDFLKLTVGDVIKLDNKSSSPIKVYVGNEECYYAKPGVVGKNAGVMILDITDKEVNGYGQ</sequence>
<dbReference type="PANTHER" id="PTHR30034">
    <property type="entry name" value="FLAGELLAR MOTOR SWITCH PROTEIN FLIM"/>
    <property type="match status" value="1"/>
</dbReference>
<dbReference type="Pfam" id="PF01052">
    <property type="entry name" value="FliMN_C"/>
    <property type="match status" value="1"/>
</dbReference>
<evidence type="ECO:0000313" key="13">
    <source>
        <dbReference type="EMBL" id="OOP75147.1"/>
    </source>
</evidence>
<dbReference type="InterPro" id="IPR001689">
    <property type="entry name" value="Flag_FliM"/>
</dbReference>
<evidence type="ECO:0000256" key="5">
    <source>
        <dbReference type="ARBA" id="ARBA00022475"/>
    </source>
</evidence>
<keyword evidence="6" id="KW-0145">Chemotaxis</keyword>
<dbReference type="KEGG" id="cbei:LF65_04827"/>